<dbReference type="EMBL" id="QRUP01000028">
    <property type="protein sequence ID" value="RGR68228.1"/>
    <property type="molecule type" value="Genomic_DNA"/>
</dbReference>
<dbReference type="GO" id="GO:0004146">
    <property type="term" value="F:dihydrofolate reductase activity"/>
    <property type="evidence" value="ECO:0007669"/>
    <property type="project" value="UniProtKB-EC"/>
</dbReference>
<keyword evidence="6" id="KW-0560">Oxidoreductase</keyword>
<dbReference type="GO" id="GO:0046655">
    <property type="term" value="P:folic acid metabolic process"/>
    <property type="evidence" value="ECO:0007669"/>
    <property type="project" value="TreeGrafter"/>
</dbReference>
<gene>
    <name evidence="9" type="ORF">DWY25_16095</name>
</gene>
<dbReference type="PROSITE" id="PS00075">
    <property type="entry name" value="DHFR_1"/>
    <property type="match status" value="1"/>
</dbReference>
<dbReference type="InterPro" id="IPR017925">
    <property type="entry name" value="DHFR_CS"/>
</dbReference>
<evidence type="ECO:0000256" key="6">
    <source>
        <dbReference type="ARBA" id="ARBA00023002"/>
    </source>
</evidence>
<evidence type="ECO:0000256" key="2">
    <source>
        <dbReference type="ARBA" id="ARBA00009539"/>
    </source>
</evidence>
<accession>A0A412FJ82</accession>
<dbReference type="InterPro" id="IPR001796">
    <property type="entry name" value="DHFR_dom"/>
</dbReference>
<evidence type="ECO:0000256" key="4">
    <source>
        <dbReference type="ARBA" id="ARBA00022563"/>
    </source>
</evidence>
<evidence type="ECO:0000256" key="3">
    <source>
        <dbReference type="ARBA" id="ARBA00012856"/>
    </source>
</evidence>
<dbReference type="GO" id="GO:0006730">
    <property type="term" value="P:one-carbon metabolic process"/>
    <property type="evidence" value="ECO:0007669"/>
    <property type="project" value="UniProtKB-KW"/>
</dbReference>
<dbReference type="AlphaFoldDB" id="A0A412FJ82"/>
<evidence type="ECO:0000259" key="8">
    <source>
        <dbReference type="PROSITE" id="PS51330"/>
    </source>
</evidence>
<reference evidence="9 10" key="1">
    <citation type="submission" date="2018-08" db="EMBL/GenBank/DDBJ databases">
        <title>A genome reference for cultivated species of the human gut microbiota.</title>
        <authorList>
            <person name="Zou Y."/>
            <person name="Xue W."/>
            <person name="Luo G."/>
        </authorList>
    </citation>
    <scope>NUCLEOTIDE SEQUENCE [LARGE SCALE GENOMIC DNA]</scope>
    <source>
        <strain evidence="9 10">AF24-29</strain>
    </source>
</reference>
<dbReference type="GO" id="GO:0005829">
    <property type="term" value="C:cytosol"/>
    <property type="evidence" value="ECO:0007669"/>
    <property type="project" value="TreeGrafter"/>
</dbReference>
<dbReference type="PROSITE" id="PS51330">
    <property type="entry name" value="DHFR_2"/>
    <property type="match status" value="1"/>
</dbReference>
<keyword evidence="5" id="KW-0521">NADP</keyword>
<sequence>MEITMIAALDEVGGLGKAGRMPWHCPADLRQFQAYTMEKLLLMGRKTAEPLRRRLSGRQLIIQSRTVKDPDFPVVRTVNEALAWMVEHPEYDELVIGGGGEIYALWLPYAAHLRISRIAGRFDCDTFFPKWDPQEWICRKQSEEDGFLLEEWDRTKRIITR</sequence>
<evidence type="ECO:0000313" key="10">
    <source>
        <dbReference type="Proteomes" id="UP000284178"/>
    </source>
</evidence>
<comment type="similarity">
    <text evidence="2 7">Belongs to the dihydrofolate reductase family.</text>
</comment>
<keyword evidence="10" id="KW-1185">Reference proteome</keyword>
<dbReference type="InterPro" id="IPR024072">
    <property type="entry name" value="DHFR-like_dom_sf"/>
</dbReference>
<evidence type="ECO:0000256" key="7">
    <source>
        <dbReference type="RuleBase" id="RU004474"/>
    </source>
</evidence>
<organism evidence="9 10">
    <name type="scientific">Holdemania filiformis</name>
    <dbReference type="NCBI Taxonomy" id="61171"/>
    <lineage>
        <taxon>Bacteria</taxon>
        <taxon>Bacillati</taxon>
        <taxon>Bacillota</taxon>
        <taxon>Erysipelotrichia</taxon>
        <taxon>Erysipelotrichales</taxon>
        <taxon>Erysipelotrichaceae</taxon>
        <taxon>Holdemania</taxon>
    </lineage>
</organism>
<dbReference type="Proteomes" id="UP000284178">
    <property type="component" value="Unassembled WGS sequence"/>
</dbReference>
<evidence type="ECO:0000256" key="5">
    <source>
        <dbReference type="ARBA" id="ARBA00022857"/>
    </source>
</evidence>
<feature type="domain" description="DHFR" evidence="8">
    <location>
        <begin position="2"/>
        <end position="161"/>
    </location>
</feature>
<dbReference type="Pfam" id="PF00186">
    <property type="entry name" value="DHFR_1"/>
    <property type="match status" value="1"/>
</dbReference>
<proteinExistence type="inferred from homology"/>
<protein>
    <recommendedName>
        <fullName evidence="3">dihydrofolate reductase</fullName>
        <ecNumber evidence="3">1.5.1.3</ecNumber>
    </recommendedName>
</protein>
<comment type="pathway">
    <text evidence="1">Cofactor biosynthesis; tetrahydrofolate biosynthesis; 5,6,7,8-tetrahydrofolate from 7,8-dihydrofolate: step 1/1.</text>
</comment>
<dbReference type="CDD" id="cd00209">
    <property type="entry name" value="DHFR"/>
    <property type="match status" value="1"/>
</dbReference>
<comment type="caution">
    <text evidence="9">The sequence shown here is derived from an EMBL/GenBank/DDBJ whole genome shotgun (WGS) entry which is preliminary data.</text>
</comment>
<dbReference type="Gene3D" id="3.40.430.10">
    <property type="entry name" value="Dihydrofolate Reductase, subunit A"/>
    <property type="match status" value="1"/>
</dbReference>
<dbReference type="PANTHER" id="PTHR48069:SF3">
    <property type="entry name" value="DIHYDROFOLATE REDUCTASE"/>
    <property type="match status" value="1"/>
</dbReference>
<dbReference type="GO" id="GO:0050661">
    <property type="term" value="F:NADP binding"/>
    <property type="evidence" value="ECO:0007669"/>
    <property type="project" value="InterPro"/>
</dbReference>
<dbReference type="SUPFAM" id="SSF53597">
    <property type="entry name" value="Dihydrofolate reductase-like"/>
    <property type="match status" value="1"/>
</dbReference>
<dbReference type="UniPathway" id="UPA00077">
    <property type="reaction ID" value="UER00158"/>
</dbReference>
<name>A0A412FJ82_9FIRM</name>
<dbReference type="PANTHER" id="PTHR48069">
    <property type="entry name" value="DIHYDROFOLATE REDUCTASE"/>
    <property type="match status" value="1"/>
</dbReference>
<evidence type="ECO:0000256" key="1">
    <source>
        <dbReference type="ARBA" id="ARBA00004903"/>
    </source>
</evidence>
<dbReference type="InterPro" id="IPR012259">
    <property type="entry name" value="DHFR"/>
</dbReference>
<dbReference type="RefSeq" id="WP_117896083.1">
    <property type="nucleotide sequence ID" value="NZ_CABJCV010000028.1"/>
</dbReference>
<dbReference type="EC" id="1.5.1.3" evidence="3"/>
<keyword evidence="4" id="KW-0554">One-carbon metabolism</keyword>
<dbReference type="PRINTS" id="PR00070">
    <property type="entry name" value="DHFR"/>
</dbReference>
<dbReference type="GeneID" id="83016919"/>
<evidence type="ECO:0000313" key="9">
    <source>
        <dbReference type="EMBL" id="RGR68228.1"/>
    </source>
</evidence>
<dbReference type="GO" id="GO:0046452">
    <property type="term" value="P:dihydrofolate metabolic process"/>
    <property type="evidence" value="ECO:0007669"/>
    <property type="project" value="TreeGrafter"/>
</dbReference>
<dbReference type="GO" id="GO:0046654">
    <property type="term" value="P:tetrahydrofolate biosynthetic process"/>
    <property type="evidence" value="ECO:0007669"/>
    <property type="project" value="UniProtKB-UniPathway"/>
</dbReference>